<accession>A0ABW6ZJ40</accession>
<sequence length="75" mass="8049">MAQARALAMICAHAGIAVRDWMLTSWILEDRAGGTLIVETLPEVWEGVARLSGRPVDPLDDAFIARMEAGTAGAR</sequence>
<comment type="caution">
    <text evidence="1">The sequence shown here is derived from an EMBL/GenBank/DDBJ whole genome shotgun (WGS) entry which is preliminary data.</text>
</comment>
<dbReference type="EMBL" id="JBAFUR010000003">
    <property type="protein sequence ID" value="MFG1252960.1"/>
    <property type="molecule type" value="Genomic_DNA"/>
</dbReference>
<gene>
    <name evidence="1" type="ORF">V5F30_12180</name>
</gene>
<name>A0ABW6ZJ40_9HYPH</name>
<dbReference type="Proteomes" id="UP001604043">
    <property type="component" value="Unassembled WGS sequence"/>
</dbReference>
<reference evidence="1 2" key="1">
    <citation type="submission" date="2024-02" db="EMBL/GenBank/DDBJ databases">
        <title>Expansion and revision of Xanthobacter and proposal of Roseixanthobacter gen. nov.</title>
        <authorList>
            <person name="Soltysiak M.P.M."/>
            <person name="Jalihal A."/>
            <person name="Ory A."/>
            <person name="Chrisophersen C."/>
            <person name="Lee A.D."/>
            <person name="Boulton J."/>
            <person name="Springer M."/>
        </authorList>
    </citation>
    <scope>NUCLEOTIDE SEQUENCE [LARGE SCALE GENOMIC DNA]</scope>
    <source>
        <strain evidence="1 2">CB5</strain>
    </source>
</reference>
<proteinExistence type="predicted"/>
<keyword evidence="2" id="KW-1185">Reference proteome</keyword>
<evidence type="ECO:0000313" key="2">
    <source>
        <dbReference type="Proteomes" id="UP001604043"/>
    </source>
</evidence>
<organism evidence="1 2">
    <name type="scientific">Xanthobacter aminoxidans</name>
    <dbReference type="NCBI Taxonomy" id="186280"/>
    <lineage>
        <taxon>Bacteria</taxon>
        <taxon>Pseudomonadati</taxon>
        <taxon>Pseudomonadota</taxon>
        <taxon>Alphaproteobacteria</taxon>
        <taxon>Hyphomicrobiales</taxon>
        <taxon>Xanthobacteraceae</taxon>
        <taxon>Xanthobacter</taxon>
    </lineage>
</organism>
<protein>
    <submittedName>
        <fullName evidence="1">Uncharacterized protein</fullName>
    </submittedName>
</protein>
<evidence type="ECO:0000313" key="1">
    <source>
        <dbReference type="EMBL" id="MFG1252960.1"/>
    </source>
</evidence>
<dbReference type="RefSeq" id="WP_051679049.1">
    <property type="nucleotide sequence ID" value="NZ_JBAFUR010000003.1"/>
</dbReference>